<dbReference type="Proteomes" id="UP000036277">
    <property type="component" value="Unassembled WGS sequence"/>
</dbReference>
<dbReference type="Pfam" id="PF07690">
    <property type="entry name" value="MFS_1"/>
    <property type="match status" value="1"/>
</dbReference>
<feature type="non-terminal residue" evidence="8">
    <location>
        <position position="217"/>
    </location>
</feature>
<feature type="transmembrane region" description="Helical" evidence="7">
    <location>
        <begin position="141"/>
        <end position="162"/>
    </location>
</feature>
<sequence>MDNIKVSTSSPVIYIYFSYALEIFSTRLIFIALPIFIVMAENKDILGTFYSSLSYLGPVCFGYIAGSIVDKSNKRMVGYIASLSISFMTIIYCLADLFNSEAGTVFYLSCLSICSYFIGNMRVSVIPLIVKKDDLVNANSIMSLIDNLSFFIVPAITSAVLVFNDIRIVFYILAICFFSSGIIYLFSLKDFKENNSKRSNLNFMSSFKLLISYKDFM</sequence>
<comment type="caution">
    <text evidence="8">The sequence shown here is derived from an EMBL/GenBank/DDBJ whole genome shotgun (WGS) entry which is preliminary data.</text>
</comment>
<keyword evidence="6 7" id="KW-0472">Membrane</keyword>
<comment type="subcellular location">
    <subcellularLocation>
        <location evidence="1">Cell membrane</location>
        <topology evidence="1">Multi-pass membrane protein</topology>
    </subcellularLocation>
</comment>
<proteinExistence type="predicted"/>
<accession>A0A0J5IJC2</accession>
<evidence type="ECO:0000256" key="4">
    <source>
        <dbReference type="ARBA" id="ARBA00022692"/>
    </source>
</evidence>
<dbReference type="GO" id="GO:0005886">
    <property type="term" value="C:plasma membrane"/>
    <property type="evidence" value="ECO:0007669"/>
    <property type="project" value="UniProtKB-SubCell"/>
</dbReference>
<dbReference type="InterPro" id="IPR011701">
    <property type="entry name" value="MFS"/>
</dbReference>
<dbReference type="PATRIC" id="fig|880157.4.peg.4477"/>
<name>A0A0J5IJC2_9GAMM</name>
<keyword evidence="9" id="KW-1185">Reference proteome</keyword>
<dbReference type="PANTHER" id="PTHR43266">
    <property type="entry name" value="MACROLIDE-EFFLUX PROTEIN"/>
    <property type="match status" value="1"/>
</dbReference>
<keyword evidence="4 7" id="KW-0812">Transmembrane</keyword>
<feature type="transmembrane region" description="Helical" evidence="7">
    <location>
        <begin position="104"/>
        <end position="129"/>
    </location>
</feature>
<gene>
    <name evidence="8" type="ORF">AB204_20635</name>
</gene>
<evidence type="ECO:0000256" key="3">
    <source>
        <dbReference type="ARBA" id="ARBA00022475"/>
    </source>
</evidence>
<keyword evidence="2" id="KW-0813">Transport</keyword>
<dbReference type="InterPro" id="IPR036259">
    <property type="entry name" value="MFS_trans_sf"/>
</dbReference>
<keyword evidence="3" id="KW-1003">Cell membrane</keyword>
<feature type="transmembrane region" description="Helical" evidence="7">
    <location>
        <begin position="77"/>
        <end position="98"/>
    </location>
</feature>
<organism evidence="8 9">
    <name type="scientific">Xenorhabdus khoisanae</name>
    <dbReference type="NCBI Taxonomy" id="880157"/>
    <lineage>
        <taxon>Bacteria</taxon>
        <taxon>Pseudomonadati</taxon>
        <taxon>Pseudomonadota</taxon>
        <taxon>Gammaproteobacteria</taxon>
        <taxon>Enterobacterales</taxon>
        <taxon>Morganellaceae</taxon>
        <taxon>Xenorhabdus</taxon>
    </lineage>
</organism>
<evidence type="ECO:0000256" key="7">
    <source>
        <dbReference type="SAM" id="Phobius"/>
    </source>
</evidence>
<evidence type="ECO:0000313" key="9">
    <source>
        <dbReference type="Proteomes" id="UP000036277"/>
    </source>
</evidence>
<evidence type="ECO:0000313" key="8">
    <source>
        <dbReference type="EMBL" id="KMJ43275.1"/>
    </source>
</evidence>
<dbReference type="Gene3D" id="1.20.1250.20">
    <property type="entry name" value="MFS general substrate transporter like domains"/>
    <property type="match status" value="1"/>
</dbReference>
<dbReference type="EMBL" id="LFCV01000248">
    <property type="protein sequence ID" value="KMJ43275.1"/>
    <property type="molecule type" value="Genomic_DNA"/>
</dbReference>
<dbReference type="SUPFAM" id="SSF103473">
    <property type="entry name" value="MFS general substrate transporter"/>
    <property type="match status" value="1"/>
</dbReference>
<evidence type="ECO:0000256" key="5">
    <source>
        <dbReference type="ARBA" id="ARBA00022989"/>
    </source>
</evidence>
<evidence type="ECO:0000256" key="1">
    <source>
        <dbReference type="ARBA" id="ARBA00004651"/>
    </source>
</evidence>
<keyword evidence="5 7" id="KW-1133">Transmembrane helix</keyword>
<evidence type="ECO:0000256" key="6">
    <source>
        <dbReference type="ARBA" id="ARBA00023136"/>
    </source>
</evidence>
<dbReference type="AlphaFoldDB" id="A0A0J5IJC2"/>
<reference evidence="8 9" key="1">
    <citation type="submission" date="2015-06" db="EMBL/GenBank/DDBJ databases">
        <title>Draft Whole-Genome Sequence of the Entomopathogenic Bacterium Xenorhabdus khoisanae.</title>
        <authorList>
            <person name="Naidoo S."/>
            <person name="Featherston J."/>
            <person name="Gray V.M."/>
        </authorList>
    </citation>
    <scope>NUCLEOTIDE SEQUENCE [LARGE SCALE GENOMIC DNA]</scope>
    <source>
        <strain evidence="8 9">MCB</strain>
    </source>
</reference>
<feature type="transmembrane region" description="Helical" evidence="7">
    <location>
        <begin position="45"/>
        <end position="65"/>
    </location>
</feature>
<evidence type="ECO:0000256" key="2">
    <source>
        <dbReference type="ARBA" id="ARBA00022448"/>
    </source>
</evidence>
<dbReference type="STRING" id="880157.AB204_20635"/>
<feature type="transmembrane region" description="Helical" evidence="7">
    <location>
        <begin position="12"/>
        <end position="39"/>
    </location>
</feature>
<evidence type="ECO:0008006" key="10">
    <source>
        <dbReference type="Google" id="ProtNLM"/>
    </source>
</evidence>
<feature type="transmembrane region" description="Helical" evidence="7">
    <location>
        <begin position="168"/>
        <end position="188"/>
    </location>
</feature>
<dbReference type="PANTHER" id="PTHR43266:SF7">
    <property type="entry name" value="TRANSPORTER, PUTATIVE-RELATED"/>
    <property type="match status" value="1"/>
</dbReference>
<dbReference type="GO" id="GO:0022857">
    <property type="term" value="F:transmembrane transporter activity"/>
    <property type="evidence" value="ECO:0007669"/>
    <property type="project" value="InterPro"/>
</dbReference>
<protein>
    <recommendedName>
        <fullName evidence="10">Major facilitator superfamily (MFS) profile domain-containing protein</fullName>
    </recommendedName>
</protein>